<dbReference type="GO" id="GO:0050295">
    <property type="term" value="F:steryl-beta-glucosidase activity"/>
    <property type="evidence" value="ECO:0007669"/>
    <property type="project" value="TreeGrafter"/>
</dbReference>
<dbReference type="PANTHER" id="PTHR31308:SF5">
    <property type="entry name" value="ERGOSTERYL-BETA-GLUCOSIDASE"/>
    <property type="match status" value="1"/>
</dbReference>
<gene>
    <name evidence="6" type="ORF">SAPINGB_P003559</name>
</gene>
<evidence type="ECO:0000313" key="6">
    <source>
        <dbReference type="EMBL" id="VVT53409.1"/>
    </source>
</evidence>
<dbReference type="OrthoDB" id="9971853at2759"/>
<evidence type="ECO:0000259" key="5">
    <source>
        <dbReference type="Pfam" id="PF18564"/>
    </source>
</evidence>
<dbReference type="InterPro" id="IPR041036">
    <property type="entry name" value="GH5_C"/>
</dbReference>
<dbReference type="Proteomes" id="UP000398389">
    <property type="component" value="Unassembled WGS sequence"/>
</dbReference>
<keyword evidence="2" id="KW-0378">Hydrolase</keyword>
<keyword evidence="3" id="KW-0326">Glycosidase</keyword>
<dbReference type="InterPro" id="IPR013780">
    <property type="entry name" value="Glyco_hydro_b"/>
</dbReference>
<feature type="domain" description="Glycoside hydrolase family 5 C-terminal" evidence="5">
    <location>
        <begin position="617"/>
        <end position="700"/>
    </location>
</feature>
<reference evidence="6 7" key="1">
    <citation type="submission" date="2019-09" db="EMBL/GenBank/DDBJ databases">
        <authorList>
            <person name="Brejova B."/>
        </authorList>
    </citation>
    <scope>NUCLEOTIDE SEQUENCE [LARGE SCALE GENOMIC DNA]</scope>
</reference>
<name>A0A5E8BS90_9ASCO</name>
<dbReference type="Pfam" id="PF00150">
    <property type="entry name" value="Cellulase"/>
    <property type="match status" value="1"/>
</dbReference>
<dbReference type="InterPro" id="IPR017853">
    <property type="entry name" value="GH"/>
</dbReference>
<evidence type="ECO:0000256" key="1">
    <source>
        <dbReference type="ARBA" id="ARBA00005641"/>
    </source>
</evidence>
<dbReference type="AlphaFoldDB" id="A0A5E8BS90"/>
<dbReference type="Gene3D" id="2.60.40.1180">
    <property type="entry name" value="Golgi alpha-mannosidase II"/>
    <property type="match status" value="1"/>
</dbReference>
<dbReference type="GO" id="GO:0000272">
    <property type="term" value="P:polysaccharide catabolic process"/>
    <property type="evidence" value="ECO:0007669"/>
    <property type="project" value="InterPro"/>
</dbReference>
<dbReference type="RefSeq" id="XP_031854167.1">
    <property type="nucleotide sequence ID" value="XM_031998276.1"/>
</dbReference>
<organism evidence="6 7">
    <name type="scientific">Magnusiomyces paraingens</name>
    <dbReference type="NCBI Taxonomy" id="2606893"/>
    <lineage>
        <taxon>Eukaryota</taxon>
        <taxon>Fungi</taxon>
        <taxon>Dikarya</taxon>
        <taxon>Ascomycota</taxon>
        <taxon>Saccharomycotina</taxon>
        <taxon>Dipodascomycetes</taxon>
        <taxon>Dipodascales</taxon>
        <taxon>Dipodascaceae</taxon>
        <taxon>Magnusiomyces</taxon>
    </lineage>
</organism>
<keyword evidence="7" id="KW-1185">Reference proteome</keyword>
<dbReference type="PANTHER" id="PTHR31308">
    <property type="match status" value="1"/>
</dbReference>
<dbReference type="Gene3D" id="3.20.20.80">
    <property type="entry name" value="Glycosidases"/>
    <property type="match status" value="2"/>
</dbReference>
<dbReference type="InterPro" id="IPR001547">
    <property type="entry name" value="Glyco_hydro_5"/>
</dbReference>
<sequence length="731" mass="82542">MSKLLQVDSLGNLKDRQGRTVALRGINLDASSKMPSQIPTTFLNPGNDFWDGDNVSFIDRPFTLKEAPVHLERLKSWGFNTIRYIFTWEALEHKGPGIYDDEFISYTIDVLKLIDSFGFYVFLDPHQDVWSRFCGGSGAPLWTLYALGLEPRNFEATAAALVQNLESTPEDFPKMIWPTNYTKLANQVAFTLFFAGKDFAPNAIIDDQNIDDYLQSHFLNALLHFYSRIANETSLLESSIFGFESMNEPNPTLIGYADISVLPEEQKLRKGLTPTAFQAMLLGSGVACDIDTFEFNTFGSKKTGTQRIDPDGVSAWVQDDSHDKHYGFKRHPGWELGRCIWAQNGVWDDDSNTLLINDYFSKIPSTGQPIDEVVFVNTYWTRFWNKFYFAFRERNKDIYLLAQPPIFALPPDLKDSAFIDNRVIYTPHYYDGLTLVQKHWSNAWNIDMLGVLRGRYATPAFAIRLGSTAIRNCLRDQLKTMRQEGLEHMGHRPCLMSETGMPFDLDNCKAYESGDYSSQQDALDALGFALEGSQLHHTLWTYCSYNSHRFGDKWNGEDFSVFSGSAHKPLGALLRSSASSLSLSSESSEYTLNGPSSTELTPWSMRSDTRAQAAISRPYPVAVFGDIETFGFDLKARQFSLALNADNCLASYWASEIVLPDLSFPDDNFTVSVSAGKWEFDQSTRILSWWHPSGEQSIEVISQVPAPVRQSTITTAIQTYLGYFCSCCGLY</sequence>
<comment type="similarity">
    <text evidence="1">Belongs to the glycosyl hydrolase 5 (cellulase A) family.</text>
</comment>
<dbReference type="SUPFAM" id="SSF51445">
    <property type="entry name" value="(Trans)glycosidases"/>
    <property type="match status" value="1"/>
</dbReference>
<dbReference type="InterPro" id="IPR052066">
    <property type="entry name" value="Glycosphingolipid_Hydrolases"/>
</dbReference>
<accession>A0A5E8BS90</accession>
<evidence type="ECO:0000313" key="7">
    <source>
        <dbReference type="Proteomes" id="UP000398389"/>
    </source>
</evidence>
<dbReference type="EMBL" id="CABVLU010000003">
    <property type="protein sequence ID" value="VVT53409.1"/>
    <property type="molecule type" value="Genomic_DNA"/>
</dbReference>
<dbReference type="GeneID" id="43582376"/>
<dbReference type="GO" id="GO:1904462">
    <property type="term" value="P:ergosteryl 3-beta-D-glucoside catabolic process"/>
    <property type="evidence" value="ECO:0007669"/>
    <property type="project" value="TreeGrafter"/>
</dbReference>
<protein>
    <recommendedName>
        <fullName evidence="8">Glycoside hydrolase family 5 domain-containing protein</fullName>
    </recommendedName>
</protein>
<feature type="domain" description="Glycoside hydrolase family 5" evidence="4">
    <location>
        <begin position="72"/>
        <end position="130"/>
    </location>
</feature>
<evidence type="ECO:0000259" key="4">
    <source>
        <dbReference type="Pfam" id="PF00150"/>
    </source>
</evidence>
<dbReference type="FunFam" id="3.20.20.80:FF:000174">
    <property type="entry name" value="YIR007W-like protein"/>
    <property type="match status" value="1"/>
</dbReference>
<evidence type="ECO:0000256" key="2">
    <source>
        <dbReference type="ARBA" id="ARBA00022801"/>
    </source>
</evidence>
<proteinExistence type="inferred from homology"/>
<evidence type="ECO:0008006" key="8">
    <source>
        <dbReference type="Google" id="ProtNLM"/>
    </source>
</evidence>
<dbReference type="Pfam" id="PF18564">
    <property type="entry name" value="Glyco_hydro_5_C"/>
    <property type="match status" value="1"/>
</dbReference>
<evidence type="ECO:0000256" key="3">
    <source>
        <dbReference type="ARBA" id="ARBA00023295"/>
    </source>
</evidence>